<protein>
    <submittedName>
        <fullName evidence="4">Putative transposase-like protein like</fullName>
    </submittedName>
</protein>
<comment type="caution">
    <text evidence="4">The sequence shown here is derived from an EMBL/GenBank/DDBJ whole genome shotgun (WGS) entry which is preliminary data.</text>
</comment>
<organism evidence="4 5">
    <name type="scientific">Argiope bruennichi</name>
    <name type="common">Wasp spider</name>
    <name type="synonym">Aranea bruennichi</name>
    <dbReference type="NCBI Taxonomy" id="94029"/>
    <lineage>
        <taxon>Eukaryota</taxon>
        <taxon>Metazoa</taxon>
        <taxon>Ecdysozoa</taxon>
        <taxon>Arthropoda</taxon>
        <taxon>Chelicerata</taxon>
        <taxon>Arachnida</taxon>
        <taxon>Araneae</taxon>
        <taxon>Araneomorphae</taxon>
        <taxon>Entelegynae</taxon>
        <taxon>Araneoidea</taxon>
        <taxon>Araneidae</taxon>
        <taxon>Argiope</taxon>
    </lineage>
</organism>
<gene>
    <name evidence="4" type="ORF">HNY73_007380</name>
</gene>
<feature type="region of interest" description="Disordered" evidence="2">
    <location>
        <begin position="1"/>
        <end position="96"/>
    </location>
</feature>
<evidence type="ECO:0000256" key="2">
    <source>
        <dbReference type="SAM" id="MobiDB-lite"/>
    </source>
</evidence>
<dbReference type="PROSITE" id="PS50157">
    <property type="entry name" value="ZINC_FINGER_C2H2_2"/>
    <property type="match status" value="1"/>
</dbReference>
<dbReference type="AlphaFoldDB" id="A0A8T0FGD1"/>
<feature type="domain" description="C2H2-type" evidence="3">
    <location>
        <begin position="401"/>
        <end position="431"/>
    </location>
</feature>
<dbReference type="Proteomes" id="UP000807504">
    <property type="component" value="Unassembled WGS sequence"/>
</dbReference>
<dbReference type="PANTHER" id="PTHR47163:SF2">
    <property type="entry name" value="SI:DKEY-17M8.2"/>
    <property type="match status" value="1"/>
</dbReference>
<evidence type="ECO:0000256" key="1">
    <source>
        <dbReference type="PROSITE-ProRule" id="PRU00042"/>
    </source>
</evidence>
<dbReference type="InterPro" id="IPR053164">
    <property type="entry name" value="IS1016-like_transposase"/>
</dbReference>
<reference evidence="4" key="1">
    <citation type="journal article" date="2020" name="bioRxiv">
        <title>Chromosome-level reference genome of the European wasp spider Argiope bruennichi: a resource for studies on range expansion and evolutionary adaptation.</title>
        <authorList>
            <person name="Sheffer M.M."/>
            <person name="Hoppe A."/>
            <person name="Krehenwinkel H."/>
            <person name="Uhl G."/>
            <person name="Kuss A.W."/>
            <person name="Jensen L."/>
            <person name="Jensen C."/>
            <person name="Gillespie R.G."/>
            <person name="Hoff K.J."/>
            <person name="Prost S."/>
        </authorList>
    </citation>
    <scope>NUCLEOTIDE SEQUENCE</scope>
</reference>
<dbReference type="InterPro" id="IPR013087">
    <property type="entry name" value="Znf_C2H2_type"/>
</dbReference>
<dbReference type="Pfam" id="PF00096">
    <property type="entry name" value="zf-C2H2"/>
    <property type="match status" value="1"/>
</dbReference>
<dbReference type="PANTHER" id="PTHR47163">
    <property type="entry name" value="DDE_TNP_IS1595 DOMAIN-CONTAINING PROTEIN"/>
    <property type="match status" value="1"/>
</dbReference>
<keyword evidence="1" id="KW-0863">Zinc-finger</keyword>
<evidence type="ECO:0000313" key="5">
    <source>
        <dbReference type="Proteomes" id="UP000807504"/>
    </source>
</evidence>
<dbReference type="Gene3D" id="3.30.160.60">
    <property type="entry name" value="Classic Zinc Finger"/>
    <property type="match status" value="1"/>
</dbReference>
<dbReference type="EMBL" id="JABXBU010000012">
    <property type="protein sequence ID" value="KAF8789442.1"/>
    <property type="molecule type" value="Genomic_DNA"/>
</dbReference>
<dbReference type="Pfam" id="PF12762">
    <property type="entry name" value="DDE_Tnp_IS1595"/>
    <property type="match status" value="1"/>
</dbReference>
<evidence type="ECO:0000259" key="3">
    <source>
        <dbReference type="PROSITE" id="PS50157"/>
    </source>
</evidence>
<keyword evidence="1" id="KW-0479">Metal-binding</keyword>
<sequence>MAGVKEDRASASSITYVKGREFITISQPVQPARPKQESAKPVSRPVQPARPKQESAKPVPRPVQPARPKQESARPVPRPVQPARPKQESAKPVPRPVQQSAALLTKDISSLPSSKGNTQFVLPVIPCIPFNQFSENVFSSIPTSNKFSVLATNCKILHGGGPQNCSYSKNCVYCGKTYSTRSSFSNHLKKFKCPQPVKDCYPKLCEKCLKSYSSKSSFSNHLNQCNKSKTRVFLSPSGKNYSRVLETNACLTESVAGPAKDLQASRDIKLTSSVSDICQKFKRPSKVKNTYPRICKLCLKSYSSKSSFSYHFKHRCKSAVQTVSCLPVKSNCIVLDNNSHKESIINPIADVGINQNVHNSQFMSNNYEKSPKSLKCGSIIPVKPFKGHQETCNFTKKNELFFCVQSECNQVFSNLWHLNKHHSAVHQIQNVKTFSFDSFKNFKIWLEAESSSTYTFFRKSTGKKVLGDKTFHYYVCQFFYPSYLSRIQSRVERHAKRYHPLKENTRNLIKSYLLLSFPVSKIVSLIRGDAGCRDKRNFCPTKEVFISRKTIQSYSRHLHNTIKPINDAMSVFCTVEKLKNEKYNPILIFKLQKSDTIFGPSYLDSLPNCENSFALGFQTEAQKDMLMKHSHKILCIDATHGTNHYDFFLLSLHVQDEYGQCMQKHNMAEWDLTDKTVTDWYSFCRGVCQTVLIKESTMIGGVGSTVEVDESKFGKMKYGRGKYVKGEWVFCGIERGSEKCFFKVVPNRTSEELVSVLKEWVLPGTEVISDCWKTYDCLKDEGFTHLQVQYNLHFTGAHTNTIEGTWSAIKRALRNTPHKADYFDSYPFEYVWRKNHGHSVGPDAFEAFKNDIIKVYTP</sequence>
<dbReference type="PROSITE" id="PS00028">
    <property type="entry name" value="ZINC_FINGER_C2H2_1"/>
    <property type="match status" value="1"/>
</dbReference>
<keyword evidence="5" id="KW-1185">Reference proteome</keyword>
<keyword evidence="1" id="KW-0862">Zinc</keyword>
<proteinExistence type="predicted"/>
<dbReference type="GO" id="GO:0008270">
    <property type="term" value="F:zinc ion binding"/>
    <property type="evidence" value="ECO:0007669"/>
    <property type="project" value="UniProtKB-KW"/>
</dbReference>
<dbReference type="SMART" id="SM01126">
    <property type="entry name" value="DDE_Tnp_IS1595"/>
    <property type="match status" value="1"/>
</dbReference>
<accession>A0A8T0FGD1</accession>
<name>A0A8T0FGD1_ARGBR</name>
<evidence type="ECO:0000313" key="4">
    <source>
        <dbReference type="EMBL" id="KAF8789442.1"/>
    </source>
</evidence>
<reference evidence="4" key="2">
    <citation type="submission" date="2020-06" db="EMBL/GenBank/DDBJ databases">
        <authorList>
            <person name="Sheffer M."/>
        </authorList>
    </citation>
    <scope>NUCLEOTIDE SEQUENCE</scope>
</reference>
<dbReference type="SMART" id="SM00355">
    <property type="entry name" value="ZnF_C2H2"/>
    <property type="match status" value="4"/>
</dbReference>
<dbReference type="InterPro" id="IPR024445">
    <property type="entry name" value="Tnp_ISXO2-like"/>
</dbReference>